<feature type="region of interest" description="Disordered" evidence="1">
    <location>
        <begin position="2413"/>
        <end position="2449"/>
    </location>
</feature>
<feature type="region of interest" description="Disordered" evidence="1">
    <location>
        <begin position="2056"/>
        <end position="2077"/>
    </location>
</feature>
<feature type="compositionally biased region" description="Basic and acidic residues" evidence="1">
    <location>
        <begin position="3904"/>
        <end position="3915"/>
    </location>
</feature>
<feature type="compositionally biased region" description="Polar residues" evidence="1">
    <location>
        <begin position="822"/>
        <end position="837"/>
    </location>
</feature>
<reference evidence="3" key="1">
    <citation type="submission" date="2022-01" db="EMBL/GenBank/DDBJ databases">
        <authorList>
            <person name="King R."/>
        </authorList>
    </citation>
    <scope>NUCLEOTIDE SEQUENCE</scope>
</reference>
<feature type="region of interest" description="Disordered" evidence="1">
    <location>
        <begin position="4247"/>
        <end position="4269"/>
    </location>
</feature>
<feature type="compositionally biased region" description="Basic and acidic residues" evidence="1">
    <location>
        <begin position="2354"/>
        <end position="2369"/>
    </location>
</feature>
<feature type="compositionally biased region" description="Polar residues" evidence="1">
    <location>
        <begin position="2734"/>
        <end position="2748"/>
    </location>
</feature>
<reference evidence="3" key="2">
    <citation type="submission" date="2022-10" db="EMBL/GenBank/DDBJ databases">
        <authorList>
            <consortium name="ENA_rothamsted_submissions"/>
            <consortium name="culmorum"/>
            <person name="King R."/>
        </authorList>
    </citation>
    <scope>NUCLEOTIDE SEQUENCE</scope>
</reference>
<feature type="region of interest" description="Disordered" evidence="1">
    <location>
        <begin position="1677"/>
        <end position="1744"/>
    </location>
</feature>
<proteinExistence type="predicted"/>
<feature type="compositionally biased region" description="Basic and acidic residues" evidence="1">
    <location>
        <begin position="2334"/>
        <end position="2344"/>
    </location>
</feature>
<feature type="region of interest" description="Disordered" evidence="1">
    <location>
        <begin position="3904"/>
        <end position="3936"/>
    </location>
</feature>
<feature type="region of interest" description="Disordered" evidence="1">
    <location>
        <begin position="1430"/>
        <end position="1452"/>
    </location>
</feature>
<feature type="compositionally biased region" description="Polar residues" evidence="1">
    <location>
        <begin position="2544"/>
        <end position="2563"/>
    </location>
</feature>
<feature type="compositionally biased region" description="Basic and acidic residues" evidence="1">
    <location>
        <begin position="5532"/>
        <end position="5541"/>
    </location>
</feature>
<dbReference type="SMART" id="SM00240">
    <property type="entry name" value="FHA"/>
    <property type="match status" value="1"/>
</dbReference>
<feature type="region of interest" description="Disordered" evidence="1">
    <location>
        <begin position="5471"/>
        <end position="5565"/>
    </location>
</feature>
<feature type="region of interest" description="Disordered" evidence="1">
    <location>
        <begin position="1614"/>
        <end position="1657"/>
    </location>
</feature>
<feature type="region of interest" description="Disordered" evidence="1">
    <location>
        <begin position="590"/>
        <end position="678"/>
    </location>
</feature>
<feature type="compositionally biased region" description="Basic and acidic residues" evidence="1">
    <location>
        <begin position="2062"/>
        <end position="2077"/>
    </location>
</feature>
<keyword evidence="4" id="KW-1185">Reference proteome</keyword>
<feature type="compositionally biased region" description="Polar residues" evidence="1">
    <location>
        <begin position="665"/>
        <end position="678"/>
    </location>
</feature>
<dbReference type="InterPro" id="IPR008984">
    <property type="entry name" value="SMAD_FHA_dom_sf"/>
</dbReference>
<feature type="compositionally biased region" description="Basic residues" evidence="1">
    <location>
        <begin position="3916"/>
        <end position="3936"/>
    </location>
</feature>
<dbReference type="Gene3D" id="2.60.200.20">
    <property type="match status" value="1"/>
</dbReference>
<feature type="compositionally biased region" description="Basic residues" evidence="1">
    <location>
        <begin position="1618"/>
        <end position="1628"/>
    </location>
</feature>
<dbReference type="Proteomes" id="UP001153620">
    <property type="component" value="Chromosome 4"/>
</dbReference>
<dbReference type="InterPro" id="IPR000253">
    <property type="entry name" value="FHA_dom"/>
</dbReference>
<evidence type="ECO:0000259" key="2">
    <source>
        <dbReference type="PROSITE" id="PS50006"/>
    </source>
</evidence>
<feature type="region of interest" description="Disordered" evidence="1">
    <location>
        <begin position="1943"/>
        <end position="1962"/>
    </location>
</feature>
<feature type="compositionally biased region" description="Polar residues" evidence="1">
    <location>
        <begin position="2136"/>
        <end position="2164"/>
    </location>
</feature>
<feature type="compositionally biased region" description="Polar residues" evidence="1">
    <location>
        <begin position="4282"/>
        <end position="4295"/>
    </location>
</feature>
<sequence length="5666" mass="639191">MLKNEVKSRKFCDTDDYITMEYLLKREGSRLNDSHIPIIRRLITIGRSPNCTITLKSIRVSRMQCEIIYRDENIFLRDTQSSNGTFVNNEKLTNEMRKLEIGDFIGFGVNPYPKRIYDSNQFVFSLQRYQSEQSVEIADDDNADGKLSVENIDHTYNLDPVDNLTLKTTNSDDFMMQYEFGFFDDDAKPQSRKMLINCDYKYEKPTRDSLLNLFSESDNTNYHEALRLRDYTSQYENKGLSVESCETVGITSCDITEETENSAKRDEILFIIEDFKDLKANSRSLSENLNAVSENPLNYLKARSFSTSAPKAESALKKGYSSSPKTNKTTITLRELLERPAKLEETKMQSLQNSANQGLNAKSSNSVSTLLTKNSTNLRNKRPETITSQSCADIPYNLVDIASTPIDVYGTFESVIKNNSIALNYYDNLTDNDDESEKISKIITENRNIVEKLNSANKSSFDIKAYEANQLQVINVESKEQSKTACIKKSTKNEQISQLLTLESKNRKLSKVLDPKNQATESLNKAKLNKTIKFNKSKTRTHKAIQSVMELAERIKSNKHRKTQADMRNLISSEQKLSSIYKPAELSTELSPDVKHKRLNSESETRNKKLSSTEMLQNLLLKSSTVDASNQESSSHVQSREDIRNSSLLAGQSTRHDKGSKAVKNEQTMQQKPVVKQQSFTYSQIQHNSLPTHQVNPNKSSYQQPHLQNLSQVQKIGPTSSQNVSMTSTSKKNDHVIQPKTLKHVKHTSKPFRVRRTDAEIDRDLELYSKKLANSSNQLNSKSASHKVEKLVPKNEVISIKKLGTIADDSVILNVNKTQNIDKATQPRSAPHSSSQKAPEIASNPDQKSRKDSQSSSEQNTIKKSKLSPSDIVGIKEICLKAVEEIKKKDQEVAQEFEREITKVLKIVSLSDEDEILDEKSGVFVKKECVKKSVEPQNLVGNIDKLSESLAENKELYSIHSNLKDQNVQGVEVQNDAETIIPITTAARSEITFNPIVSSLNIQSGPSFDTNGHKGASNIPKTLTITENSITMAPTLITTVPVFLGTTNIPQNNSYGTTSSFTPVFPAPVPFRPVNQTSISITHPNINPVIQHGYSPTDVIYNQRSITNFSATPENYSQNSTSCAQSLVNLARQTEYYAQKSINYSQVPVNFTYTQPSNSSFNAANTSLLLTKPSSVISHNPQTSNFYSQNLNQVHLNPFNYVRVVPAPPTVYLANQVPPSDQEIQPNSNKKSYIEDHSHDSTEEVTILNLEPARRTLSISNLLEASKMIAMNNNDDSDDLYSTSMNDLFFPQNVDDDSPQNTQFSSLCLQSNLLTEKSQECSVNDSKTGQDIKNKLGHSESFKNDSTIAIETNPGIEISKKDEINDLINGSIDTTNCNSAALDDDIDDEDELQDEATETADRPEIRKPFLTDDDNMKFTTTDQLFDNIQNSQKTQNNNKITLKQKNDKPSNEINADENLHVHDVEPIVEVDEDVQSFDDSESVLNKTNKKDSGNEALVEENENTTNIEQKSFPQALDSLTSQISASSLNLQNIHNNKSQISAAESVAETDLDWLEVSSFGSINDQEESSKNCHNTFKSPEPWTQKSSPESSRLSRNKATKSNVNSSSFQLLILNSTVRRSKRKRKPSKKMMERLTENENKSVESINKLDDKKDNNSKSEAAAAINLKAKTNEQIEETVKPYKSAQKSSKSTKQGKTKMTQKLAVHLKRTEQNPKSSQKNIKSSIMQEKSVKTFESPRRSLRNHLNVEDKTASKANQFQTTLIHSKLNESFEARTSEISKADSKNSIKTIATDNKEHRLRSAGKISEDSLISVVGKTNKNDEFEKSPESCVPQSNLLNSLLLNSLDILSNELLENRKKINTVKEFLITSSNNMEDQSHQKSTKILQNSAHLKPNILQNKVKNLLNSRSSRDLQSCIKTRSSERLTTPRTRSFEPISTNISKILHKRQQSESSAQSEPVKPTAIDKLKKNSKICAEQSPKVNNPASIEDQTQATLYKTSKIDEKFNDQNVVKIPLNDTAQPTTDEYKLSKRVLRSRSKSVDTLKDSLAVIKITKSRVSTSNTSDIDHEEPANGNDDKLLNIKENSAKNAIAKFTSKQLKPANQDKLSKVNFPKKNKEILVTDEPVRNLRNRYVPINSSHYAESNKNSEPAPSLPKFSSSNNQGESASRSKSVDPPSQSSSNDLNITFTSITAASTPLKDKDEEKSVRSLRSRLVFQVEATNLLNPETEKLTKTKQIKIDLPSETKVKDGQNHSTTQDSKAQCLEINIPKQSNLESSNQLKTSFVEDSKLSSSTFINFSASPVQPSKPSFSSVFLPRSVKTYTKAENLPSNQVSEESIVRRLRERPKTSQSPNKSLTEQEHSNIKESTKILKKKDLDNAQQALNDFGEHSNEAKKQRLENAIINKLLTINLTSLRSRKKSTDLSKSSEPIKAQKLEEPLTHQPSKHNSLIKRSLTGDNLDLLKKLSIRSRKHESININKPTQPVKSIREQLLESQRRSRSAESSKEIHCKVSSENETSKDKEAFKSHEYSSDCNQPSLNKPELTLQPLVTNETKNNEGTVETTIHTSEPEITDQQNIEEFENNDNQAIEKTLEIKVPDHKIKSRSINIPSISMSRHQTRLITNIIEYETQNELDNKINSSTSEHFKGFKPYEPESSVLSDKTISKTVLKQTLDLNIVSEPLVENSNNQEVTFNRESTSDPIESTQLLKASDEIKECFVNLQRLTSHDITKFTKRSRSLSISTRSNHSSMSSPERPLSLKSSFSSEQIIRKRMNELISSSSRRSSSDSNSDIVPLINLIHRPNLRSESYENSKILYPNENFKESPLSSSVRTLLRHISDEKTSNDEITPNLTRKNIFGTHKKSMDVDQRIYESSDDDYSLQKYANKFTDGESISNEVVHRPTRSRFTRTKTISETEVNSTSVNINTQIEIKSPKQNDTGIIENLLDIDPKTTDNGKVNKTVSLDCNQTITSTNYDFIIESQNNCELNKSSEINKASEEPKSINFTSDVQKTSNNIDKANEKRDEVLAESEGLVVMLDNETLIESYKTQTCHEEQLPQDGKNLPESTQVHDSIDIVITEAESINELELAPSEGLLIDFKENEDVAQYADDDISNDAIESVPLNDPSEENIPEVVSCASTDSSKLKKQMPKLAPLSQKIQKVKKSKILKNLTSFDSITDDKRLSTDSQELPLKRKKTSNSRRWSDDSHKVLSQSLKSITNYSRTIKTRRLSCNIENSFNDQQTSQRREYPVSTTSDHQSLNDLMSSAYDIETKSIESDSDSPKISVRPIYPSELLSGATKLLSMSQQLLDEFESEPDQSHKIINSSNSKLDFHDLRSRDNTKVSSKLENLSFAHEDYGTKFDELSFSHETIQLNEDDVRIEQNKLKSNIKSGENSIKTAHKDQHVVSPTRMIYDESTLKVSKSSSIEIDNNYHSKLQKGEQRSFSESSSLNKTAKLIPKTLKVTKSVDSLTSESINSSSMLDISSKCLNLSENHSFVSKSPSRLTNVLLEPNTCDNLQINSQADAETLVSTHVQHNNFGNKCTGIIDEFTQKWKEVEDLIKMEKEKLSNKNNEDGDTKVEDIKNTDDTINILEVEYPPENTITIDFVGDENEEIVSKCSEATDKNSKVVVLRVESISMSPQKIDEILNKFNEVPAKIYYESSKIKDNLLKPEEATDKDSLQTGNGKIVELEDFDEGVQSTANLSLLKGQINEEIEKTIEKEVKTVQSLRIEESSTTSQVQALSSQQSEEFDNVADENDNLVIDMSEDYGSNTQSITETSTSLQQIPVSATDSSTCPKLDPLIHHKSKKANSNWMAIPTGPSSIRITKTSLPNFKESEKLVKSRRNSILSLDSPGNSKKIENIQRSFSLQEPMIPNDLKSESKYSIGNRKNSTLNEPPVKDILVISKDQVDERNLEDQDNSRKSHTSLKHQKPKIKHVSKIHKKSPLHFKHKDFERTVKKNQIKSKTGIQSKVIASYASMVRSLKKNGDEIKVEEKSFIKEHPTKLKEFIKLSKNLIDDPNFFESGVKCTRAEPVMTRLRSVSLDSRKVGINNKKNNHFPNREAEWYVDSDLDSLDDDAVVQEKAECPSKLKINQSSIPLQGSSPSTQPATLQIQPSIPKSPQKPNHSVQIIDSFGNIISNLDIYRHTLTEKIPTVGLQKKFVFSDGSEVIIDDAGNIRKNSAPDVTIEITDKNKDPEIIDLDDISEDLEYQSTKNDTQKETRGAIVHENVKFVHPDGDLDHLLTEKLEILPNPKSSVSKSRSGSGSGILKPCQRQNPEFMPTQQVLISQSKISSPQNVPKSQNRDLIPQPILGPSTDLPELLNKRNSKSNEYCQRKVRPVAQTVTSQTANISISSSKSLAKEILMEKLKKKLKKMQEIRQKSNQECTVQQNAPLSLQTPQDSSDDGEYENLPELREIDDCLTNDELQFILAKRFNSQINPQKSISCDEMIAKLENLLIKITGTEKNLNRNYIDQQDSKPSKTTEYEGTTTLSDTYPIAVGFSNVNEVLKKIAENMEEKNNGKMQEKSLQSASQQPKNKIVIHPTYNLPKPRKYRSNKESMVRIFRVRDVINPTDNSQNTEVDLPKTKQHIIIVPKTNQLNVPQFINIPAQSVNMNPRLVHQSGLSQHTRANDQNKANPQIEGSNRYTFIDHEDEVLIIENNPPQILTQPSEDLHSGFSGRNLQQLNLNPQLFSQDQQRQIQKDSNILWPNQSIQTSDSSSQQSLKSLNDLYINTTTQATKIVPQHIQNKTQNVQITQCSQKVMPHMIYQNAGSSQRYHSQVNISCESQAKDNINQVKSSLNPMNEIMNQGTKRVNIFPQTHSLNQSFHQEFQSQSYFIQETKSIENVTSKSSNDKCPGLKVLSSESLNRKFDMMNTDQHQSIPQPSANMHNVNATCSYTKETPGQTNKIQVNSNKIPQPLQPPDSMCFSQSLKAIAEKVQSKDILNLASLIGDQAEDVIVLDESLEDEQSEAVNVNNNATIPRLIPLHDVMPAQMEPERSSHQKLSKVESQKVNKVHKQFHQERIHRPVPSQAILPKSKEKFSDDSLLNERRSLEAAPFVNVDLSDILNDAAQVKKEPVSVKKKRGRPPKNGIRANQHFKKVKTMKRKRGRKLGFRFVKDNLSKVIDKKHLQDISLTDQSISAHKMNKQSKTKFKYRGHDNKLNHAEDLSSFSSSLQPIISENVKNETEFHVDCNQQEEKISKSLSSNDSTVLAKVVQIKELDSISRAGSLAETEHLTDTDQEDVYNHEEVIRVINSTVCKASTFVQQTFDQSKKEQLLETSHEHIGIKFKENEQIGKPDLDEYSKTDGYAGNDMLKVPITVHKPNKSDSITRSCELFGIEDQNEEADRFPTVCQSEYPFDDFDQNNLSDNEDITPFYPKFPEVSVALERLTDEEIALAMSSIKRLESSSIYRNFANTYSKILDSKGISEGRSQDGIKFRKRTASIDEELLIPKRSQIATKSTFSSTAVKTTTNIENCLQNKRKNESSSEDSDSSSSQYIKRHRIEPNHYFEDLDYSPPGTSNKKPELRNTHQIVRPSDLDKFCNRDSDDDDDDEEEDEEMDNYGSSEYGTRIPTVSRMSQRQYKNYLSTIRTNENAESSTQMYIEVSDEETEVDTYSLSDDEKILKMPIVNKTNLIPKEKSILLKKGKKDESRKVSFYNSVFVRTFLSEDE</sequence>
<dbReference type="EMBL" id="OU895880">
    <property type="protein sequence ID" value="CAG9812315.1"/>
    <property type="molecule type" value="Genomic_DNA"/>
</dbReference>
<feature type="region of interest" description="Disordered" evidence="1">
    <location>
        <begin position="1564"/>
        <end position="1602"/>
    </location>
</feature>
<feature type="compositionally biased region" description="Polar residues" evidence="1">
    <location>
        <begin position="348"/>
        <end position="367"/>
    </location>
</feature>
<feature type="region of interest" description="Disordered" evidence="1">
    <location>
        <begin position="2731"/>
        <end position="2758"/>
    </location>
</feature>
<feature type="region of interest" description="Disordered" evidence="1">
    <location>
        <begin position="2323"/>
        <end position="2369"/>
    </location>
</feature>
<feature type="region of interest" description="Disordered" evidence="1">
    <location>
        <begin position="1374"/>
        <end position="1414"/>
    </location>
</feature>
<feature type="compositionally biased region" description="Basic and acidic residues" evidence="1">
    <location>
        <begin position="1629"/>
        <end position="1656"/>
    </location>
</feature>
<gene>
    <name evidence="3" type="ORF">CHIRRI_LOCUS15120</name>
</gene>
<feature type="compositionally biased region" description="Low complexity" evidence="1">
    <location>
        <begin position="1682"/>
        <end position="1701"/>
    </location>
</feature>
<evidence type="ECO:0000313" key="4">
    <source>
        <dbReference type="Proteomes" id="UP001153620"/>
    </source>
</evidence>
<feature type="region of interest" description="Disordered" evidence="1">
    <location>
        <begin position="822"/>
        <end position="866"/>
    </location>
</feature>
<feature type="compositionally biased region" description="Polar residues" evidence="1">
    <location>
        <begin position="320"/>
        <end position="332"/>
    </location>
</feature>
<feature type="region of interest" description="Disordered" evidence="1">
    <location>
        <begin position="2136"/>
        <end position="2183"/>
    </location>
</feature>
<dbReference type="CDD" id="cd00060">
    <property type="entry name" value="FHA"/>
    <property type="match status" value="1"/>
</dbReference>
<dbReference type="Pfam" id="PF00498">
    <property type="entry name" value="FHA"/>
    <property type="match status" value="1"/>
</dbReference>
<feature type="region of interest" description="Disordered" evidence="1">
    <location>
        <begin position="4374"/>
        <end position="4402"/>
    </location>
</feature>
<feature type="region of interest" description="Disordered" evidence="1">
    <location>
        <begin position="3181"/>
        <end position="3200"/>
    </location>
</feature>
<feature type="domain" description="FHA" evidence="2">
    <location>
        <begin position="43"/>
        <end position="92"/>
    </location>
</feature>
<feature type="compositionally biased region" description="Polar residues" evidence="1">
    <location>
        <begin position="1571"/>
        <end position="1593"/>
    </location>
</feature>
<accession>A0A9N9SCD8</accession>
<feature type="region of interest" description="Disordered" evidence="1">
    <location>
        <begin position="313"/>
        <end position="332"/>
    </location>
</feature>
<feature type="compositionally biased region" description="Acidic residues" evidence="1">
    <location>
        <begin position="1382"/>
        <end position="1398"/>
    </location>
</feature>
<evidence type="ECO:0000313" key="3">
    <source>
        <dbReference type="EMBL" id="CAG9812315.1"/>
    </source>
</evidence>
<feature type="compositionally biased region" description="Basic and acidic residues" evidence="1">
    <location>
        <begin position="654"/>
        <end position="664"/>
    </location>
</feature>
<feature type="compositionally biased region" description="Basic and acidic residues" evidence="1">
    <location>
        <begin position="1728"/>
        <end position="1737"/>
    </location>
</feature>
<feature type="compositionally biased region" description="Low complexity" evidence="1">
    <location>
        <begin position="2166"/>
        <end position="2178"/>
    </location>
</feature>
<feature type="compositionally biased region" description="Basic and acidic residues" evidence="1">
    <location>
        <begin position="1399"/>
        <end position="1414"/>
    </location>
</feature>
<feature type="region of interest" description="Disordered" evidence="1">
    <location>
        <begin position="2470"/>
        <end position="2568"/>
    </location>
</feature>
<feature type="region of interest" description="Disordered" evidence="1">
    <location>
        <begin position="1217"/>
        <end position="1240"/>
    </location>
</feature>
<dbReference type="SUPFAM" id="SSF49879">
    <property type="entry name" value="SMAD/FHA domain"/>
    <property type="match status" value="1"/>
</dbReference>
<feature type="region of interest" description="Disordered" evidence="1">
    <location>
        <begin position="347"/>
        <end position="367"/>
    </location>
</feature>
<dbReference type="PROSITE" id="PS50006">
    <property type="entry name" value="FHA_DOMAIN"/>
    <property type="match status" value="1"/>
</dbReference>
<feature type="region of interest" description="Disordered" evidence="1">
    <location>
        <begin position="4282"/>
        <end position="4315"/>
    </location>
</feature>
<feature type="region of interest" description="Disordered" evidence="1">
    <location>
        <begin position="3233"/>
        <end position="3252"/>
    </location>
</feature>
<feature type="compositionally biased region" description="Polar residues" evidence="1">
    <location>
        <begin position="610"/>
        <end position="637"/>
    </location>
</feature>
<dbReference type="OrthoDB" id="552194at2759"/>
<feature type="compositionally biased region" description="Polar residues" evidence="1">
    <location>
        <begin position="2472"/>
        <end position="2481"/>
    </location>
</feature>
<evidence type="ECO:0000256" key="1">
    <source>
        <dbReference type="SAM" id="MobiDB-lite"/>
    </source>
</evidence>
<organism evidence="3 4">
    <name type="scientific">Chironomus riparius</name>
    <dbReference type="NCBI Taxonomy" id="315576"/>
    <lineage>
        <taxon>Eukaryota</taxon>
        <taxon>Metazoa</taxon>
        <taxon>Ecdysozoa</taxon>
        <taxon>Arthropoda</taxon>
        <taxon>Hexapoda</taxon>
        <taxon>Insecta</taxon>
        <taxon>Pterygota</taxon>
        <taxon>Neoptera</taxon>
        <taxon>Endopterygota</taxon>
        <taxon>Diptera</taxon>
        <taxon>Nematocera</taxon>
        <taxon>Chironomoidea</taxon>
        <taxon>Chironomidae</taxon>
        <taxon>Chironominae</taxon>
        <taxon>Chironomus</taxon>
    </lineage>
</organism>
<feature type="compositionally biased region" description="Basic and acidic residues" evidence="1">
    <location>
        <begin position="2483"/>
        <end position="2527"/>
    </location>
</feature>
<feature type="region of interest" description="Disordered" evidence="1">
    <location>
        <begin position="4617"/>
        <end position="4636"/>
    </location>
</feature>
<feature type="compositionally biased region" description="Polar residues" evidence="1">
    <location>
        <begin position="4377"/>
        <end position="4395"/>
    </location>
</feature>
<feature type="compositionally biased region" description="Polar residues" evidence="1">
    <location>
        <begin position="1712"/>
        <end position="1726"/>
    </location>
</feature>
<protein>
    <recommendedName>
        <fullName evidence="2">FHA domain-containing protein</fullName>
    </recommendedName>
</protein>
<feature type="compositionally biased region" description="Polar residues" evidence="1">
    <location>
        <begin position="1217"/>
        <end position="1231"/>
    </location>
</feature>
<feature type="compositionally biased region" description="Acidic residues" evidence="1">
    <location>
        <begin position="5542"/>
        <end position="5556"/>
    </location>
</feature>
<feature type="compositionally biased region" description="Polar residues" evidence="1">
    <location>
        <begin position="1430"/>
        <end position="1443"/>
    </location>
</feature>
<name>A0A9N9SCD8_9DIPT</name>